<dbReference type="HOGENOM" id="CLU_1310232_0_0_1"/>
<dbReference type="EMBL" id="KL142375">
    <property type="protein sequence ID" value="KDR78075.1"/>
    <property type="molecule type" value="Genomic_DNA"/>
</dbReference>
<dbReference type="AlphaFoldDB" id="A0A067T4H4"/>
<protein>
    <submittedName>
        <fullName evidence="3">Uncharacterized protein</fullName>
    </submittedName>
</protein>
<feature type="compositionally biased region" description="Basic residues" evidence="1">
    <location>
        <begin position="143"/>
        <end position="154"/>
    </location>
</feature>
<evidence type="ECO:0000313" key="3">
    <source>
        <dbReference type="EMBL" id="KDR78075.1"/>
    </source>
</evidence>
<organism evidence="3 4">
    <name type="scientific">Galerina marginata (strain CBS 339.88)</name>
    <dbReference type="NCBI Taxonomy" id="685588"/>
    <lineage>
        <taxon>Eukaryota</taxon>
        <taxon>Fungi</taxon>
        <taxon>Dikarya</taxon>
        <taxon>Basidiomycota</taxon>
        <taxon>Agaricomycotina</taxon>
        <taxon>Agaricomycetes</taxon>
        <taxon>Agaricomycetidae</taxon>
        <taxon>Agaricales</taxon>
        <taxon>Agaricineae</taxon>
        <taxon>Strophariaceae</taxon>
        <taxon>Galerina</taxon>
    </lineage>
</organism>
<feature type="compositionally biased region" description="Polar residues" evidence="1">
    <location>
        <begin position="70"/>
        <end position="84"/>
    </location>
</feature>
<name>A0A067T4H4_GALM3</name>
<feature type="signal peptide" evidence="2">
    <location>
        <begin position="1"/>
        <end position="27"/>
    </location>
</feature>
<evidence type="ECO:0000313" key="4">
    <source>
        <dbReference type="Proteomes" id="UP000027222"/>
    </source>
</evidence>
<dbReference type="Proteomes" id="UP000027222">
    <property type="component" value="Unassembled WGS sequence"/>
</dbReference>
<feature type="compositionally biased region" description="Polar residues" evidence="1">
    <location>
        <begin position="93"/>
        <end position="102"/>
    </location>
</feature>
<sequence>MASIRFRAISSALALALLVFSASVSFAIPAPLRDAVVVGATKNSISAGMAPANDNDINLGFNEIAGASRRSYTSNDSTDNMEIQNKQKKKKVPTSTVNNTDTGSDDMGNSDAAPAPTVDDGSSAVDSRDEAGFADMDEADKNKKTKKAKKAKKAKNVDNDAEEEPTSAGAPTGDTTADDSGSEAGAADSSTSSDANAGSSAASVDDDASD</sequence>
<reference evidence="4" key="1">
    <citation type="journal article" date="2014" name="Proc. Natl. Acad. Sci. U.S.A.">
        <title>Extensive sampling of basidiomycete genomes demonstrates inadequacy of the white-rot/brown-rot paradigm for wood decay fungi.</title>
        <authorList>
            <person name="Riley R."/>
            <person name="Salamov A.A."/>
            <person name="Brown D.W."/>
            <person name="Nagy L.G."/>
            <person name="Floudas D."/>
            <person name="Held B.W."/>
            <person name="Levasseur A."/>
            <person name="Lombard V."/>
            <person name="Morin E."/>
            <person name="Otillar R."/>
            <person name="Lindquist E.A."/>
            <person name="Sun H."/>
            <person name="LaButti K.M."/>
            <person name="Schmutz J."/>
            <person name="Jabbour D."/>
            <person name="Luo H."/>
            <person name="Baker S.E."/>
            <person name="Pisabarro A.G."/>
            <person name="Walton J.D."/>
            <person name="Blanchette R.A."/>
            <person name="Henrissat B."/>
            <person name="Martin F."/>
            <person name="Cullen D."/>
            <person name="Hibbett D.S."/>
            <person name="Grigoriev I.V."/>
        </authorList>
    </citation>
    <scope>NUCLEOTIDE SEQUENCE [LARGE SCALE GENOMIC DNA]</scope>
    <source>
        <strain evidence="4">CBS 339.88</strain>
    </source>
</reference>
<gene>
    <name evidence="3" type="ORF">GALMADRAFT_1366655</name>
</gene>
<evidence type="ECO:0000256" key="2">
    <source>
        <dbReference type="SAM" id="SignalP"/>
    </source>
</evidence>
<feature type="chain" id="PRO_5001646479" evidence="2">
    <location>
        <begin position="28"/>
        <end position="210"/>
    </location>
</feature>
<keyword evidence="2" id="KW-0732">Signal</keyword>
<accession>A0A067T4H4</accession>
<feature type="compositionally biased region" description="Low complexity" evidence="1">
    <location>
        <begin position="182"/>
        <end position="203"/>
    </location>
</feature>
<evidence type="ECO:0000256" key="1">
    <source>
        <dbReference type="SAM" id="MobiDB-lite"/>
    </source>
</evidence>
<proteinExistence type="predicted"/>
<keyword evidence="4" id="KW-1185">Reference proteome</keyword>
<feature type="region of interest" description="Disordered" evidence="1">
    <location>
        <begin position="69"/>
        <end position="210"/>
    </location>
</feature>